<keyword evidence="3" id="KW-1185">Reference proteome</keyword>
<evidence type="ECO:0000256" key="1">
    <source>
        <dbReference type="SAM" id="Phobius"/>
    </source>
</evidence>
<keyword evidence="1" id="KW-0812">Transmembrane</keyword>
<accession>A0A0B8T163</accession>
<reference evidence="2 3" key="2">
    <citation type="journal article" date="2015" name="PLoS ONE">
        <title>Whole-Genome Optical Mapping and Finished Genome Sequence of Sphingobacterium deserti sp. nov., a New Species Isolated from the Western Desert of China.</title>
        <authorList>
            <person name="Teng C."/>
            <person name="Zhou Z."/>
            <person name="Molnar I."/>
            <person name="Li X."/>
            <person name="Tang R."/>
            <person name="Chen M."/>
            <person name="Wang L."/>
            <person name="Su S."/>
            <person name="Zhang W."/>
            <person name="Lin M."/>
        </authorList>
    </citation>
    <scope>NUCLEOTIDE SEQUENCE [LARGE SCALE GENOMIC DNA]</scope>
    <source>
        <strain evidence="3">ACCC05744</strain>
    </source>
</reference>
<sequence>MKNVFNYLNSLVEENLSSVERAVIYEMILFFLQLVAIMLFLLTVILGSVYFKF</sequence>
<comment type="caution">
    <text evidence="2">The sequence shown here is derived from an EMBL/GenBank/DDBJ whole genome shotgun (WGS) entry which is preliminary data.</text>
</comment>
<dbReference type="PATRIC" id="fig|1229276.3.peg.1657"/>
<dbReference type="EMBL" id="JJMU01000024">
    <property type="protein sequence ID" value="KGE14572.1"/>
    <property type="molecule type" value="Genomic_DNA"/>
</dbReference>
<dbReference type="STRING" id="1229276.DI53_1601"/>
<name>A0A0B8T163_9SPHI</name>
<proteinExistence type="predicted"/>
<reference evidence="3" key="1">
    <citation type="submission" date="2014-04" db="EMBL/GenBank/DDBJ databases">
        <title>Whole-Genome optical mapping and complete genome sequence of Sphingobacterium deserti sp. nov., a new spaces isolated from desert in the west of China.</title>
        <authorList>
            <person name="Teng C."/>
            <person name="Zhou Z."/>
            <person name="Li X."/>
            <person name="Chen M."/>
            <person name="Lin M."/>
            <person name="Wang L."/>
            <person name="Su S."/>
            <person name="Zhang C."/>
            <person name="Zhang W."/>
        </authorList>
    </citation>
    <scope>NUCLEOTIDE SEQUENCE [LARGE SCALE GENOMIC DNA]</scope>
    <source>
        <strain evidence="3">ACCC05744</strain>
    </source>
</reference>
<evidence type="ECO:0000313" key="2">
    <source>
        <dbReference type="EMBL" id="KGE14572.1"/>
    </source>
</evidence>
<protein>
    <submittedName>
        <fullName evidence="2">Uncharacterized protein</fullName>
    </submittedName>
</protein>
<keyword evidence="1" id="KW-0472">Membrane</keyword>
<dbReference type="Proteomes" id="UP000031802">
    <property type="component" value="Unassembled WGS sequence"/>
</dbReference>
<organism evidence="2 3">
    <name type="scientific">Sphingobacterium deserti</name>
    <dbReference type="NCBI Taxonomy" id="1229276"/>
    <lineage>
        <taxon>Bacteria</taxon>
        <taxon>Pseudomonadati</taxon>
        <taxon>Bacteroidota</taxon>
        <taxon>Sphingobacteriia</taxon>
        <taxon>Sphingobacteriales</taxon>
        <taxon>Sphingobacteriaceae</taxon>
        <taxon>Sphingobacterium</taxon>
    </lineage>
</organism>
<dbReference type="RefSeq" id="WP_157836758.1">
    <property type="nucleotide sequence ID" value="NZ_JJMU01000024.1"/>
</dbReference>
<keyword evidence="1" id="KW-1133">Transmembrane helix</keyword>
<evidence type="ECO:0000313" key="3">
    <source>
        <dbReference type="Proteomes" id="UP000031802"/>
    </source>
</evidence>
<gene>
    <name evidence="2" type="ORF">DI53_1601</name>
</gene>
<dbReference type="AlphaFoldDB" id="A0A0B8T163"/>
<feature type="transmembrane region" description="Helical" evidence="1">
    <location>
        <begin position="27"/>
        <end position="51"/>
    </location>
</feature>